<dbReference type="Proteomes" id="UP000634136">
    <property type="component" value="Unassembled WGS sequence"/>
</dbReference>
<accession>A0A834WWP2</accession>
<evidence type="ECO:0000313" key="2">
    <source>
        <dbReference type="Proteomes" id="UP000634136"/>
    </source>
</evidence>
<keyword evidence="2" id="KW-1185">Reference proteome</keyword>
<name>A0A834WWP2_9FABA</name>
<sequence length="42" mass="4984">MKRGFNSIRAWLLLPFSFRIRSTVTPTHLDGFFTFEKVRPRG</sequence>
<dbReference type="EMBL" id="JAAIUW010000005">
    <property type="protein sequence ID" value="KAF7833737.1"/>
    <property type="molecule type" value="Genomic_DNA"/>
</dbReference>
<comment type="caution">
    <text evidence="1">The sequence shown here is derived from an EMBL/GenBank/DDBJ whole genome shotgun (WGS) entry which is preliminary data.</text>
</comment>
<protein>
    <submittedName>
        <fullName evidence="1">Uncharacterized protein</fullName>
    </submittedName>
</protein>
<reference evidence="1" key="1">
    <citation type="submission" date="2020-09" db="EMBL/GenBank/DDBJ databases">
        <title>Genome-Enabled Discovery of Anthraquinone Biosynthesis in Senna tora.</title>
        <authorList>
            <person name="Kang S.-H."/>
            <person name="Pandey R.P."/>
            <person name="Lee C.-M."/>
            <person name="Sim J.-S."/>
            <person name="Jeong J.-T."/>
            <person name="Choi B.-S."/>
            <person name="Jung M."/>
            <person name="Ginzburg D."/>
            <person name="Zhao K."/>
            <person name="Won S.Y."/>
            <person name="Oh T.-J."/>
            <person name="Yu Y."/>
            <person name="Kim N.-H."/>
            <person name="Lee O.R."/>
            <person name="Lee T.-H."/>
            <person name="Bashyal P."/>
            <person name="Kim T.-S."/>
            <person name="Lee W.-H."/>
            <person name="Kawkins C."/>
            <person name="Kim C.-K."/>
            <person name="Kim J.S."/>
            <person name="Ahn B.O."/>
            <person name="Rhee S.Y."/>
            <person name="Sohng J.K."/>
        </authorList>
    </citation>
    <scope>NUCLEOTIDE SEQUENCE</scope>
    <source>
        <tissue evidence="1">Leaf</tissue>
    </source>
</reference>
<gene>
    <name evidence="1" type="ORF">G2W53_016070</name>
</gene>
<evidence type="ECO:0000313" key="1">
    <source>
        <dbReference type="EMBL" id="KAF7833737.1"/>
    </source>
</evidence>
<proteinExistence type="predicted"/>
<dbReference type="AlphaFoldDB" id="A0A834WWP2"/>
<organism evidence="1 2">
    <name type="scientific">Senna tora</name>
    <dbReference type="NCBI Taxonomy" id="362788"/>
    <lineage>
        <taxon>Eukaryota</taxon>
        <taxon>Viridiplantae</taxon>
        <taxon>Streptophyta</taxon>
        <taxon>Embryophyta</taxon>
        <taxon>Tracheophyta</taxon>
        <taxon>Spermatophyta</taxon>
        <taxon>Magnoliopsida</taxon>
        <taxon>eudicotyledons</taxon>
        <taxon>Gunneridae</taxon>
        <taxon>Pentapetalae</taxon>
        <taxon>rosids</taxon>
        <taxon>fabids</taxon>
        <taxon>Fabales</taxon>
        <taxon>Fabaceae</taxon>
        <taxon>Caesalpinioideae</taxon>
        <taxon>Cassia clade</taxon>
        <taxon>Senna</taxon>
    </lineage>
</organism>